<dbReference type="EMBL" id="JAAEDM010000061">
    <property type="protein sequence ID" value="MBR0673168.1"/>
    <property type="molecule type" value="Genomic_DNA"/>
</dbReference>
<protein>
    <recommendedName>
        <fullName evidence="6">SURF1-like protein</fullName>
    </recommendedName>
</protein>
<accession>A0A9X9X189</accession>
<keyword evidence="4 6" id="KW-1133">Transmembrane helix</keyword>
<evidence type="ECO:0000256" key="5">
    <source>
        <dbReference type="ARBA" id="ARBA00023136"/>
    </source>
</evidence>
<comment type="subcellular location">
    <subcellularLocation>
        <location evidence="6">Cell membrane</location>
        <topology evidence="6">Multi-pass membrane protein</topology>
    </subcellularLocation>
    <subcellularLocation>
        <location evidence="1">Membrane</location>
    </subcellularLocation>
</comment>
<dbReference type="AlphaFoldDB" id="A0A9X9X189"/>
<evidence type="ECO:0000256" key="3">
    <source>
        <dbReference type="ARBA" id="ARBA00022692"/>
    </source>
</evidence>
<keyword evidence="6" id="KW-1003">Cell membrane</keyword>
<sequence>MATPRGARRLLLPLLVTLSALAVLLGLGTWQAKRLAWKNDILARIAAAEAGPATPLAGRPEPFAKVEATGRFDHAHEALLGLELRGTTLGARLLTPLLRDGAPPLLVDRGWVPLQRSAPVDRPEGTVSVAGWIRPGETAGFFSARDDVPGRHFQTLDPAAIGAALGVPGLAPFALVALGEARGLPEPDRALPRPTNNHLGYAVTWYGLAAALAGVFLVWARRRLKD</sequence>
<dbReference type="PROSITE" id="PS50895">
    <property type="entry name" value="SURF1"/>
    <property type="match status" value="1"/>
</dbReference>
<feature type="transmembrane region" description="Helical" evidence="6">
    <location>
        <begin position="199"/>
        <end position="220"/>
    </location>
</feature>
<name>A0A9X9X189_9PROT</name>
<evidence type="ECO:0000313" key="7">
    <source>
        <dbReference type="EMBL" id="MBR0673168.1"/>
    </source>
</evidence>
<dbReference type="PANTHER" id="PTHR23427">
    <property type="entry name" value="SURFEIT LOCUS PROTEIN"/>
    <property type="match status" value="1"/>
</dbReference>
<dbReference type="GO" id="GO:0005886">
    <property type="term" value="C:plasma membrane"/>
    <property type="evidence" value="ECO:0007669"/>
    <property type="project" value="UniProtKB-SubCell"/>
</dbReference>
<gene>
    <name evidence="7" type="ORF">GXW76_18475</name>
</gene>
<dbReference type="PANTHER" id="PTHR23427:SF2">
    <property type="entry name" value="SURFEIT LOCUS PROTEIN 1"/>
    <property type="match status" value="1"/>
</dbReference>
<comment type="caution">
    <text evidence="6">Lacks conserved residue(s) required for the propagation of feature annotation.</text>
</comment>
<proteinExistence type="inferred from homology"/>
<keyword evidence="5 6" id="KW-0472">Membrane</keyword>
<reference evidence="7" key="1">
    <citation type="submission" date="2020-01" db="EMBL/GenBank/DDBJ databases">
        <authorList>
            <person name="Rat A."/>
        </authorList>
    </citation>
    <scope>NUCLEOTIDE SEQUENCE</scope>
    <source>
        <strain evidence="7">LMG 31231</strain>
    </source>
</reference>
<evidence type="ECO:0000313" key="8">
    <source>
        <dbReference type="Proteomes" id="UP001138751"/>
    </source>
</evidence>
<dbReference type="CDD" id="cd06662">
    <property type="entry name" value="SURF1"/>
    <property type="match status" value="1"/>
</dbReference>
<evidence type="ECO:0000256" key="2">
    <source>
        <dbReference type="ARBA" id="ARBA00007165"/>
    </source>
</evidence>
<comment type="caution">
    <text evidence="7">The sequence shown here is derived from an EMBL/GenBank/DDBJ whole genome shotgun (WGS) entry which is preliminary data.</text>
</comment>
<evidence type="ECO:0000256" key="6">
    <source>
        <dbReference type="RuleBase" id="RU363076"/>
    </source>
</evidence>
<dbReference type="Pfam" id="PF02104">
    <property type="entry name" value="SURF1"/>
    <property type="match status" value="1"/>
</dbReference>
<dbReference type="InterPro" id="IPR002994">
    <property type="entry name" value="Surf1/Shy1"/>
</dbReference>
<reference evidence="7" key="2">
    <citation type="journal article" date="2021" name="Syst. Appl. Microbiol.">
        <title>Roseomonas hellenica sp. nov., isolated from roots of wild-growing Alkanna tinctoria.</title>
        <authorList>
            <person name="Rat A."/>
            <person name="Naranjo H.D."/>
            <person name="Lebbe L."/>
            <person name="Cnockaert M."/>
            <person name="Krigas N."/>
            <person name="Grigoriadou K."/>
            <person name="Maloupa E."/>
            <person name="Willems A."/>
        </authorList>
    </citation>
    <scope>NUCLEOTIDE SEQUENCE</scope>
    <source>
        <strain evidence="7">LMG 31231</strain>
    </source>
</reference>
<evidence type="ECO:0000256" key="4">
    <source>
        <dbReference type="ARBA" id="ARBA00022989"/>
    </source>
</evidence>
<keyword evidence="8" id="KW-1185">Reference proteome</keyword>
<dbReference type="Proteomes" id="UP001138751">
    <property type="component" value="Unassembled WGS sequence"/>
</dbReference>
<evidence type="ECO:0000256" key="1">
    <source>
        <dbReference type="ARBA" id="ARBA00004370"/>
    </source>
</evidence>
<comment type="similarity">
    <text evidence="2 6">Belongs to the SURF1 family.</text>
</comment>
<keyword evidence="3 6" id="KW-0812">Transmembrane</keyword>
<organism evidence="7 8">
    <name type="scientific">Neoroseomonas soli</name>
    <dbReference type="NCBI Taxonomy" id="1081025"/>
    <lineage>
        <taxon>Bacteria</taxon>
        <taxon>Pseudomonadati</taxon>
        <taxon>Pseudomonadota</taxon>
        <taxon>Alphaproteobacteria</taxon>
        <taxon>Acetobacterales</taxon>
        <taxon>Acetobacteraceae</taxon>
        <taxon>Neoroseomonas</taxon>
    </lineage>
</organism>
<dbReference type="InterPro" id="IPR045214">
    <property type="entry name" value="Surf1/Surf4"/>
</dbReference>